<evidence type="ECO:0000313" key="5">
    <source>
        <dbReference type="Proteomes" id="UP000029736"/>
    </source>
</evidence>
<gene>
    <name evidence="4" type="ORF">IX84_27465</name>
</gene>
<dbReference type="STRING" id="1524460.IX84_27465"/>
<comment type="caution">
    <text evidence="4">The sequence shown here is derived from an EMBL/GenBank/DDBJ whole genome shotgun (WGS) entry which is preliminary data.</text>
</comment>
<evidence type="ECO:0000256" key="3">
    <source>
        <dbReference type="RuleBase" id="RU000363"/>
    </source>
</evidence>
<dbReference type="PANTHER" id="PTHR44196:SF1">
    <property type="entry name" value="DEHYDROGENASE_REDUCTASE SDR FAMILY MEMBER 7B"/>
    <property type="match status" value="1"/>
</dbReference>
<dbReference type="PRINTS" id="PR00081">
    <property type="entry name" value="GDHRDH"/>
</dbReference>
<dbReference type="InterPro" id="IPR002347">
    <property type="entry name" value="SDR_fam"/>
</dbReference>
<dbReference type="GO" id="GO:0016020">
    <property type="term" value="C:membrane"/>
    <property type="evidence" value="ECO:0007669"/>
    <property type="project" value="TreeGrafter"/>
</dbReference>
<dbReference type="FunFam" id="3.40.50.720:FF:000084">
    <property type="entry name" value="Short-chain dehydrogenase reductase"/>
    <property type="match status" value="1"/>
</dbReference>
<dbReference type="OrthoDB" id="822355at2"/>
<comment type="similarity">
    <text evidence="1 3">Belongs to the short-chain dehydrogenases/reductases (SDR) family.</text>
</comment>
<dbReference type="Gene3D" id="3.40.50.720">
    <property type="entry name" value="NAD(P)-binding Rossmann-like Domain"/>
    <property type="match status" value="1"/>
</dbReference>
<evidence type="ECO:0000256" key="2">
    <source>
        <dbReference type="ARBA" id="ARBA00023002"/>
    </source>
</evidence>
<dbReference type="PIRSF" id="PIRSF000126">
    <property type="entry name" value="11-beta-HSD1"/>
    <property type="match status" value="1"/>
</dbReference>
<dbReference type="InterPro" id="IPR036291">
    <property type="entry name" value="NAD(P)-bd_dom_sf"/>
</dbReference>
<dbReference type="NCBIfam" id="NF004825">
    <property type="entry name" value="PRK06181.1"/>
    <property type="match status" value="1"/>
</dbReference>
<dbReference type="Pfam" id="PF00106">
    <property type="entry name" value="adh_short"/>
    <property type="match status" value="1"/>
</dbReference>
<dbReference type="RefSeq" id="WP_044228202.1">
    <property type="nucleotide sequence ID" value="NZ_JBKAGJ010000004.1"/>
</dbReference>
<keyword evidence="2" id="KW-0560">Oxidoreductase</keyword>
<evidence type="ECO:0000256" key="1">
    <source>
        <dbReference type="ARBA" id="ARBA00006484"/>
    </source>
</evidence>
<dbReference type="SUPFAM" id="SSF51735">
    <property type="entry name" value="NAD(P)-binding Rossmann-fold domains"/>
    <property type="match status" value="1"/>
</dbReference>
<dbReference type="InterPro" id="IPR020904">
    <property type="entry name" value="Sc_DH/Rdtase_CS"/>
</dbReference>
<reference evidence="4 5" key="1">
    <citation type="journal article" date="2014" name="Int. J. Syst. Evol. Microbiol.">
        <title>Phaeodactylibacter xiamenensis gen. nov., sp. nov., a member of the family Saprospiraceae isolated from the marine alga Phaeodactylum tricornutum.</title>
        <authorList>
            <person name="Chen Z.Jr."/>
            <person name="Lei X."/>
            <person name="Lai Q."/>
            <person name="Li Y."/>
            <person name="Zhang B."/>
            <person name="Zhang J."/>
            <person name="Zhang H."/>
            <person name="Yang L."/>
            <person name="Zheng W."/>
            <person name="Tian Y."/>
            <person name="Yu Z."/>
            <person name="Xu H.Jr."/>
            <person name="Zheng T."/>
        </authorList>
    </citation>
    <scope>NUCLEOTIDE SEQUENCE [LARGE SCALE GENOMIC DNA]</scope>
    <source>
        <strain evidence="4 5">KD52</strain>
    </source>
</reference>
<evidence type="ECO:0000313" key="4">
    <source>
        <dbReference type="EMBL" id="KGE85263.1"/>
    </source>
</evidence>
<dbReference type="GO" id="GO:0016491">
    <property type="term" value="F:oxidoreductase activity"/>
    <property type="evidence" value="ECO:0007669"/>
    <property type="project" value="UniProtKB-KW"/>
</dbReference>
<protein>
    <submittedName>
        <fullName evidence="4">Short-chain dehydrogenase</fullName>
    </submittedName>
</protein>
<dbReference type="AlphaFoldDB" id="A0A098S0D2"/>
<proteinExistence type="inferred from homology"/>
<name>A0A098S0D2_9BACT</name>
<keyword evidence="5" id="KW-1185">Reference proteome</keyword>
<dbReference type="PANTHER" id="PTHR44196">
    <property type="entry name" value="DEHYDROGENASE/REDUCTASE SDR FAMILY MEMBER 7B"/>
    <property type="match status" value="1"/>
</dbReference>
<dbReference type="Proteomes" id="UP000029736">
    <property type="component" value="Unassembled WGS sequence"/>
</dbReference>
<sequence length="263" mass="28863">MHFKDKVIWITGASSGIGEHLAYAFAEHGADLVLSARNKQELERVQQNCPRSSRVLLLPMDVTEYDKVSGITARAINHFGKIDVLVNNAGISQRSLVADTDLSVDQKIMDVNFIGTVAVTKAVLPYMLRRKQGQIVAISSVMGKIGTPRRSAYAASKHALHGFFDCLRAEVYEKNIGVTLICPGYVHTNVSINALTGDGSPNNKMAQTTKQGLEPNDFARKALLAIYKKKEEAYIGGKEIMGIYLKRFLPGVLSRVVRGMDVN</sequence>
<organism evidence="4 5">
    <name type="scientific">Phaeodactylibacter xiamenensis</name>
    <dbReference type="NCBI Taxonomy" id="1524460"/>
    <lineage>
        <taxon>Bacteria</taxon>
        <taxon>Pseudomonadati</taxon>
        <taxon>Bacteroidota</taxon>
        <taxon>Saprospiria</taxon>
        <taxon>Saprospirales</taxon>
        <taxon>Haliscomenobacteraceae</taxon>
        <taxon>Phaeodactylibacter</taxon>
    </lineage>
</organism>
<dbReference type="CDD" id="cd05332">
    <property type="entry name" value="11beta-HSD1_like_SDR_c"/>
    <property type="match status" value="1"/>
</dbReference>
<accession>A0A098S0D2</accession>
<dbReference type="EMBL" id="JPOS01000090">
    <property type="protein sequence ID" value="KGE85263.1"/>
    <property type="molecule type" value="Genomic_DNA"/>
</dbReference>
<dbReference type="PRINTS" id="PR00080">
    <property type="entry name" value="SDRFAMILY"/>
</dbReference>
<dbReference type="PROSITE" id="PS00061">
    <property type="entry name" value="ADH_SHORT"/>
    <property type="match status" value="1"/>
</dbReference>